<dbReference type="HAMAP" id="MF_00917">
    <property type="entry name" value="QueE"/>
    <property type="match status" value="1"/>
</dbReference>
<dbReference type="Pfam" id="PF04055">
    <property type="entry name" value="Radical_SAM"/>
    <property type="match status" value="1"/>
</dbReference>
<keyword evidence="7 9" id="KW-0456">Lyase</keyword>
<keyword evidence="3" id="KW-0479">Metal-binding</keyword>
<dbReference type="Gene3D" id="3.20.20.70">
    <property type="entry name" value="Aldolase class I"/>
    <property type="match status" value="1"/>
</dbReference>
<dbReference type="PIRSF" id="PIRSF000370">
    <property type="entry name" value="QueE"/>
    <property type="match status" value="1"/>
</dbReference>
<dbReference type="InterPro" id="IPR024924">
    <property type="entry name" value="7-CO-7-deazaguanine_synth-like"/>
</dbReference>
<keyword evidence="4" id="KW-0460">Magnesium</keyword>
<feature type="domain" description="Radical SAM core" evidence="8">
    <location>
        <begin position="16"/>
        <end position="222"/>
    </location>
</feature>
<name>A0A3B1DL52_9ZZZZ</name>
<gene>
    <name evidence="9" type="ORF">MNBD_PLANCTO02-2213</name>
</gene>
<dbReference type="CDD" id="cd01335">
    <property type="entry name" value="Radical_SAM"/>
    <property type="match status" value="1"/>
</dbReference>
<evidence type="ECO:0000256" key="6">
    <source>
        <dbReference type="ARBA" id="ARBA00023014"/>
    </source>
</evidence>
<keyword evidence="1" id="KW-0004">4Fe-4S</keyword>
<dbReference type="PANTHER" id="PTHR42836:SF1">
    <property type="entry name" value="7-CARBOXY-7-DEAZAGUANINE SYNTHASE"/>
    <property type="match status" value="1"/>
</dbReference>
<proteinExistence type="inferred from homology"/>
<dbReference type="GO" id="GO:0046872">
    <property type="term" value="F:metal ion binding"/>
    <property type="evidence" value="ECO:0007669"/>
    <property type="project" value="UniProtKB-KW"/>
</dbReference>
<dbReference type="SUPFAM" id="SSF102114">
    <property type="entry name" value="Radical SAM enzymes"/>
    <property type="match status" value="1"/>
</dbReference>
<evidence type="ECO:0000256" key="4">
    <source>
        <dbReference type="ARBA" id="ARBA00022842"/>
    </source>
</evidence>
<accession>A0A3B1DL52</accession>
<organism evidence="9">
    <name type="scientific">hydrothermal vent metagenome</name>
    <dbReference type="NCBI Taxonomy" id="652676"/>
    <lineage>
        <taxon>unclassified sequences</taxon>
        <taxon>metagenomes</taxon>
        <taxon>ecological metagenomes</taxon>
    </lineage>
</organism>
<dbReference type="SFLD" id="SFLDS00029">
    <property type="entry name" value="Radical_SAM"/>
    <property type="match status" value="1"/>
</dbReference>
<dbReference type="InterPro" id="IPR058240">
    <property type="entry name" value="rSAM_sf"/>
</dbReference>
<dbReference type="InterPro" id="IPR013785">
    <property type="entry name" value="Aldolase_TIM"/>
</dbReference>
<sequence>MLISEIFHSIQGEGKLAGVPSVFVRTSGCNLRCWFCDTPYASWQPEGTARTWEDVFEEVLSHQCQHVIITGGEPFLQNEIVPLAAALAKERIHITVETAGTLYLPITANLMSISPKLSNSIPHDDSVWNTKHDKRRDQPDVIRKMVNEYACQFKFVIDTPDDLTDVIAYLERFPEIAKEDVMLMPQALTAEEIQEKTPWLQQAANNYGLSLSPRLHIEMWGNVRGEQKKVL</sequence>
<dbReference type="PANTHER" id="PTHR42836">
    <property type="entry name" value="7-CARBOXY-7-DEAZAGUANINE SYNTHASE"/>
    <property type="match status" value="1"/>
</dbReference>
<protein>
    <submittedName>
        <fullName evidence="9">7-carboxy-7-deazaguanine synthase</fullName>
        <ecNumber evidence="9">4.3.99.3</ecNumber>
    </submittedName>
</protein>
<evidence type="ECO:0000259" key="8">
    <source>
        <dbReference type="PROSITE" id="PS51918"/>
    </source>
</evidence>
<evidence type="ECO:0000256" key="5">
    <source>
        <dbReference type="ARBA" id="ARBA00023004"/>
    </source>
</evidence>
<evidence type="ECO:0000256" key="3">
    <source>
        <dbReference type="ARBA" id="ARBA00022723"/>
    </source>
</evidence>
<evidence type="ECO:0000256" key="7">
    <source>
        <dbReference type="ARBA" id="ARBA00023239"/>
    </source>
</evidence>
<dbReference type="AlphaFoldDB" id="A0A3B1DL52"/>
<keyword evidence="2" id="KW-0949">S-adenosyl-L-methionine</keyword>
<keyword evidence="6" id="KW-0411">Iron-sulfur</keyword>
<dbReference type="GO" id="GO:0016829">
    <property type="term" value="F:lyase activity"/>
    <property type="evidence" value="ECO:0007669"/>
    <property type="project" value="UniProtKB-KW"/>
</dbReference>
<evidence type="ECO:0000256" key="1">
    <source>
        <dbReference type="ARBA" id="ARBA00022485"/>
    </source>
</evidence>
<evidence type="ECO:0000256" key="2">
    <source>
        <dbReference type="ARBA" id="ARBA00022691"/>
    </source>
</evidence>
<evidence type="ECO:0000313" key="9">
    <source>
        <dbReference type="EMBL" id="VAX41442.1"/>
    </source>
</evidence>
<dbReference type="GO" id="GO:0051539">
    <property type="term" value="F:4 iron, 4 sulfur cluster binding"/>
    <property type="evidence" value="ECO:0007669"/>
    <property type="project" value="UniProtKB-KW"/>
</dbReference>
<dbReference type="EMBL" id="UOGL01000544">
    <property type="protein sequence ID" value="VAX41442.1"/>
    <property type="molecule type" value="Genomic_DNA"/>
</dbReference>
<dbReference type="PROSITE" id="PS51918">
    <property type="entry name" value="RADICAL_SAM"/>
    <property type="match status" value="1"/>
</dbReference>
<dbReference type="EC" id="4.3.99.3" evidence="9"/>
<dbReference type="InterPro" id="IPR007197">
    <property type="entry name" value="rSAM"/>
</dbReference>
<keyword evidence="5" id="KW-0408">Iron</keyword>
<reference evidence="9" key="1">
    <citation type="submission" date="2018-06" db="EMBL/GenBank/DDBJ databases">
        <authorList>
            <person name="Zhirakovskaya E."/>
        </authorList>
    </citation>
    <scope>NUCLEOTIDE SEQUENCE</scope>
</reference>